<dbReference type="Proteomes" id="UP000260363">
    <property type="component" value="Chromosome"/>
</dbReference>
<dbReference type="InterPro" id="IPR029045">
    <property type="entry name" value="ClpP/crotonase-like_dom_sf"/>
</dbReference>
<dbReference type="PANTHER" id="PTHR42987:SF4">
    <property type="entry name" value="PROTEASE SOHB-RELATED"/>
    <property type="match status" value="1"/>
</dbReference>
<evidence type="ECO:0000313" key="7">
    <source>
        <dbReference type="EMBL" id="AJR10847.1"/>
    </source>
</evidence>
<dbReference type="GeneID" id="1246146"/>
<evidence type="ECO:0000256" key="1">
    <source>
        <dbReference type="ARBA" id="ARBA00008683"/>
    </source>
</evidence>
<name>A0A070A0R1_CHLMR</name>
<dbReference type="PANTHER" id="PTHR42987">
    <property type="entry name" value="PEPTIDASE S49"/>
    <property type="match status" value="1"/>
</dbReference>
<proteinExistence type="inferred from homology"/>
<dbReference type="Gene3D" id="6.20.330.10">
    <property type="match status" value="1"/>
</dbReference>
<dbReference type="GO" id="GO:0006508">
    <property type="term" value="P:proteolysis"/>
    <property type="evidence" value="ECO:0007669"/>
    <property type="project" value="UniProtKB-KW"/>
</dbReference>
<dbReference type="InterPro" id="IPR047272">
    <property type="entry name" value="S49_SppA_C"/>
</dbReference>
<evidence type="ECO:0000256" key="4">
    <source>
        <dbReference type="ARBA" id="ARBA00022825"/>
    </source>
</evidence>
<organism evidence="7 8">
    <name type="scientific">Chlamydia muridarum</name>
    <dbReference type="NCBI Taxonomy" id="83560"/>
    <lineage>
        <taxon>Bacteria</taxon>
        <taxon>Pseudomonadati</taxon>
        <taxon>Chlamydiota</taxon>
        <taxon>Chlamydiia</taxon>
        <taxon>Chlamydiales</taxon>
        <taxon>Chlamydiaceae</taxon>
        <taxon>Chlamydia/Chlamydophila group</taxon>
        <taxon>Chlamydia</taxon>
    </lineage>
</organism>
<feature type="domain" description="Peptidase S49" evidence="6">
    <location>
        <begin position="130"/>
        <end position="270"/>
    </location>
</feature>
<keyword evidence="5" id="KW-1133">Transmembrane helix</keyword>
<keyword evidence="5" id="KW-0812">Transmembrane</keyword>
<gene>
    <name evidence="7" type="ORF">BD36_04190</name>
</gene>
<dbReference type="RefSeq" id="WP_010231514.1">
    <property type="nucleotide sequence ID" value="NZ_CP007217.1"/>
</dbReference>
<keyword evidence="3" id="KW-0378">Hydrolase</keyword>
<evidence type="ECO:0000256" key="2">
    <source>
        <dbReference type="ARBA" id="ARBA00022670"/>
    </source>
</evidence>
<dbReference type="KEGG" id="cmg:NC81_03955"/>
<dbReference type="Pfam" id="PF01343">
    <property type="entry name" value="Peptidase_S49"/>
    <property type="match status" value="1"/>
</dbReference>
<dbReference type="SUPFAM" id="SSF52096">
    <property type="entry name" value="ClpP/crotonase"/>
    <property type="match status" value="1"/>
</dbReference>
<evidence type="ECO:0000256" key="5">
    <source>
        <dbReference type="SAM" id="Phobius"/>
    </source>
</evidence>
<reference evidence="7 8" key="1">
    <citation type="submission" date="2014-02" db="EMBL/GenBank/DDBJ databases">
        <authorList>
            <person name="Chen C."/>
            <person name="Conrad T.A."/>
            <person name="Zhou Z."/>
            <person name="Lai Z."/>
            <person name="Zhong G."/>
        </authorList>
    </citation>
    <scope>NUCLEOTIDE SEQUENCE [LARGE SCALE GENOMIC DNA]</scope>
    <source>
        <strain evidence="7 8">Nigg3-28</strain>
    </source>
</reference>
<accession>A0A070A0R1</accession>
<evidence type="ECO:0000259" key="6">
    <source>
        <dbReference type="Pfam" id="PF01343"/>
    </source>
</evidence>
<sequence length="332" mass="36072">MKNFFRFLLKGFLSACGLFVGVLGAMSFIFILLSLCVMGKDSALFVSLPNAQGVVQELGKTSPILAIIEINDAIMANSGSAKRLQSTLQSLSEAPYKGRVKGLLIKMDCPGGEIFEIDRMSAALSFWKQKLGIPVHVFVSGLCASGGYYVACIADRIGTTSTSLIGSIGVRSGPYFNIKEGLQRLGVETAILTAGDDKAPLNPFSPWTEEEYAERQGIVDALYEQFVDHVVKHRSQLSKEHVTQVLGARVFIAKQALEEGLVDIVNQTQEQALDDLAGVCGVKEDYRVIGLSSGHFLRRFSSCLSNSPLVTGKLQLAVLPDQQQKSLWYIGE</sequence>
<dbReference type="PATRIC" id="fig|83560.10.peg.806"/>
<keyword evidence="5" id="KW-0472">Membrane</keyword>
<keyword evidence="4" id="KW-0720">Serine protease</keyword>
<dbReference type="OMA" id="WHFLSKG"/>
<evidence type="ECO:0000256" key="3">
    <source>
        <dbReference type="ARBA" id="ARBA00022801"/>
    </source>
</evidence>
<evidence type="ECO:0000313" key="8">
    <source>
        <dbReference type="Proteomes" id="UP000260363"/>
    </source>
</evidence>
<dbReference type="KEGG" id="cmx:DNC_03960"/>
<dbReference type="STRING" id="83560.NC80_03930"/>
<dbReference type="CDD" id="cd07023">
    <property type="entry name" value="S49_Sppa_N_C"/>
    <property type="match status" value="1"/>
</dbReference>
<dbReference type="KEGG" id="cmm:NC80_03930"/>
<dbReference type="EMBL" id="CP007217">
    <property type="protein sequence ID" value="AJR10847.1"/>
    <property type="molecule type" value="Genomic_DNA"/>
</dbReference>
<feature type="transmembrane region" description="Helical" evidence="5">
    <location>
        <begin position="12"/>
        <end position="35"/>
    </location>
</feature>
<dbReference type="AlphaFoldDB" id="A0A070A0R1"/>
<protein>
    <submittedName>
        <fullName evidence="7">Peptidase U7</fullName>
    </submittedName>
</protein>
<dbReference type="GO" id="GO:0008236">
    <property type="term" value="F:serine-type peptidase activity"/>
    <property type="evidence" value="ECO:0007669"/>
    <property type="project" value="UniProtKB-KW"/>
</dbReference>
<comment type="similarity">
    <text evidence="1">Belongs to the peptidase S49 family.</text>
</comment>
<keyword evidence="2" id="KW-0645">Protease</keyword>
<dbReference type="Gene3D" id="3.90.226.10">
    <property type="entry name" value="2-enoyl-CoA Hydratase, Chain A, domain 1"/>
    <property type="match status" value="1"/>
</dbReference>
<dbReference type="InterPro" id="IPR002142">
    <property type="entry name" value="Peptidase_S49"/>
</dbReference>